<name>A0ABV7KXQ7_9PROT</name>
<dbReference type="Proteomes" id="UP001595528">
    <property type="component" value="Unassembled WGS sequence"/>
</dbReference>
<evidence type="ECO:0000256" key="1">
    <source>
        <dbReference type="SAM" id="Coils"/>
    </source>
</evidence>
<keyword evidence="4" id="KW-1185">Reference proteome</keyword>
<protein>
    <recommendedName>
        <fullName evidence="5">Cell division protein FtsL</fullName>
    </recommendedName>
</protein>
<dbReference type="RefSeq" id="WP_379899257.1">
    <property type="nucleotide sequence ID" value="NZ_JBHRTR010000019.1"/>
</dbReference>
<organism evidence="3 4">
    <name type="scientific">Marinibaculum pumilum</name>
    <dbReference type="NCBI Taxonomy" id="1766165"/>
    <lineage>
        <taxon>Bacteria</taxon>
        <taxon>Pseudomonadati</taxon>
        <taxon>Pseudomonadota</taxon>
        <taxon>Alphaproteobacteria</taxon>
        <taxon>Rhodospirillales</taxon>
        <taxon>Rhodospirillaceae</taxon>
        <taxon>Marinibaculum</taxon>
    </lineage>
</organism>
<gene>
    <name evidence="3" type="ORF">ACFOGJ_07655</name>
</gene>
<comment type="caution">
    <text evidence="3">The sequence shown here is derived from an EMBL/GenBank/DDBJ whole genome shotgun (WGS) entry which is preliminary data.</text>
</comment>
<keyword evidence="1" id="KW-0175">Coiled coil</keyword>
<evidence type="ECO:0000313" key="4">
    <source>
        <dbReference type="Proteomes" id="UP001595528"/>
    </source>
</evidence>
<sequence>MKRVVTLAGLVLVFAAMFGLYELSYRVDRQEERLRHLTGRIAEEKRSIAVLRAEWAYLTRPAAVQDRAISRLEMQPALPGQLVAFRDVPERQQRLIVSADAMEGAGIEAAILPGGERLPLPRPRPSMRITVAAMAAGDADDGSQPGAVAGAEQAGRAVVHAAPSQAVPQTGSRAEPPAGPRAAPQIAPQTAPRPEGVPARDPAPVRPRAIEVAARPSAPAAGARLLPADMEARLLKVAAQQLSGGGAVQALMEGQ</sequence>
<feature type="region of interest" description="Disordered" evidence="2">
    <location>
        <begin position="159"/>
        <end position="203"/>
    </location>
</feature>
<evidence type="ECO:0000256" key="2">
    <source>
        <dbReference type="SAM" id="MobiDB-lite"/>
    </source>
</evidence>
<evidence type="ECO:0000313" key="3">
    <source>
        <dbReference type="EMBL" id="MFC3227097.1"/>
    </source>
</evidence>
<feature type="compositionally biased region" description="Low complexity" evidence="2">
    <location>
        <begin position="173"/>
        <end position="184"/>
    </location>
</feature>
<accession>A0ABV7KXQ7</accession>
<evidence type="ECO:0008006" key="5">
    <source>
        <dbReference type="Google" id="ProtNLM"/>
    </source>
</evidence>
<feature type="coiled-coil region" evidence="1">
    <location>
        <begin position="27"/>
        <end position="54"/>
    </location>
</feature>
<proteinExistence type="predicted"/>
<dbReference type="EMBL" id="JBHRTR010000019">
    <property type="protein sequence ID" value="MFC3227097.1"/>
    <property type="molecule type" value="Genomic_DNA"/>
</dbReference>
<reference evidence="4" key="1">
    <citation type="journal article" date="2019" name="Int. J. Syst. Evol. Microbiol.">
        <title>The Global Catalogue of Microorganisms (GCM) 10K type strain sequencing project: providing services to taxonomists for standard genome sequencing and annotation.</title>
        <authorList>
            <consortium name="The Broad Institute Genomics Platform"/>
            <consortium name="The Broad Institute Genome Sequencing Center for Infectious Disease"/>
            <person name="Wu L."/>
            <person name="Ma J."/>
        </authorList>
    </citation>
    <scope>NUCLEOTIDE SEQUENCE [LARGE SCALE GENOMIC DNA]</scope>
    <source>
        <strain evidence="4">KCTC 42964</strain>
    </source>
</reference>